<protein>
    <submittedName>
        <fullName evidence="1">Uncharacterized protein</fullName>
    </submittedName>
</protein>
<dbReference type="EMBL" id="JAAAWN010000003">
    <property type="protein sequence ID" value="NDV90150.1"/>
    <property type="molecule type" value="Genomic_DNA"/>
</dbReference>
<comment type="caution">
    <text evidence="1">The sequence shown here is derived from an EMBL/GenBank/DDBJ whole genome shotgun (WGS) entry which is preliminary data.</text>
</comment>
<dbReference type="RefSeq" id="WP_163083750.1">
    <property type="nucleotide sequence ID" value="NZ_JAAAWN010000003.1"/>
</dbReference>
<evidence type="ECO:0000313" key="1">
    <source>
        <dbReference type="EMBL" id="NDV90150.1"/>
    </source>
</evidence>
<evidence type="ECO:0000313" key="2">
    <source>
        <dbReference type="Proteomes" id="UP000470213"/>
    </source>
</evidence>
<sequence length="94" mass="10362">MDLLSLAVVNFLSTLSWQQSQGQTVFTNTWSPFSLGTLPPHLCDEAFASALLPATAPLYIISNVGYPIESKVEARLKRRDYTRLAPALIILKAI</sequence>
<keyword evidence="2" id="KW-1185">Reference proteome</keyword>
<dbReference type="Proteomes" id="UP000470213">
    <property type="component" value="Unassembled WGS sequence"/>
</dbReference>
<proteinExistence type="predicted"/>
<gene>
    <name evidence="1" type="ORF">GTH32_02950</name>
</gene>
<dbReference type="AlphaFoldDB" id="A0A7X5RK98"/>
<organism evidence="1 2">
    <name type="scientific">Alteromonas profundi</name>
    <dbReference type="NCBI Taxonomy" id="2696062"/>
    <lineage>
        <taxon>Bacteria</taxon>
        <taxon>Pseudomonadati</taxon>
        <taxon>Pseudomonadota</taxon>
        <taxon>Gammaproteobacteria</taxon>
        <taxon>Alteromonadales</taxon>
        <taxon>Alteromonadaceae</taxon>
        <taxon>Alteromonas/Salinimonas group</taxon>
        <taxon>Alteromonas</taxon>
    </lineage>
</organism>
<reference evidence="1 2" key="1">
    <citation type="submission" date="2020-01" db="EMBL/GenBank/DDBJ databases">
        <authorList>
            <person name="Chen J."/>
            <person name="Zhu S."/>
            <person name="Yang J."/>
        </authorList>
    </citation>
    <scope>NUCLEOTIDE SEQUENCE [LARGE SCALE GENOMIC DNA]</scope>
    <source>
        <strain evidence="1 2">345S023</strain>
    </source>
</reference>
<name>A0A7X5RK98_9ALTE</name>
<accession>A0A7X5RK98</accession>